<evidence type="ECO:0000313" key="3">
    <source>
        <dbReference type="Proteomes" id="UP001154282"/>
    </source>
</evidence>
<reference evidence="2" key="1">
    <citation type="submission" date="2022-08" db="EMBL/GenBank/DDBJ databases">
        <authorList>
            <person name="Gutierrez-Valencia J."/>
        </authorList>
    </citation>
    <scope>NUCLEOTIDE SEQUENCE</scope>
</reference>
<dbReference type="EMBL" id="CAMGYJ010000005">
    <property type="protein sequence ID" value="CAI0422309.1"/>
    <property type="molecule type" value="Genomic_DNA"/>
</dbReference>
<proteinExistence type="predicted"/>
<accession>A0AAV0KN42</accession>
<organism evidence="2 3">
    <name type="scientific">Linum tenue</name>
    <dbReference type="NCBI Taxonomy" id="586396"/>
    <lineage>
        <taxon>Eukaryota</taxon>
        <taxon>Viridiplantae</taxon>
        <taxon>Streptophyta</taxon>
        <taxon>Embryophyta</taxon>
        <taxon>Tracheophyta</taxon>
        <taxon>Spermatophyta</taxon>
        <taxon>Magnoliopsida</taxon>
        <taxon>eudicotyledons</taxon>
        <taxon>Gunneridae</taxon>
        <taxon>Pentapetalae</taxon>
        <taxon>rosids</taxon>
        <taxon>fabids</taxon>
        <taxon>Malpighiales</taxon>
        <taxon>Linaceae</taxon>
        <taxon>Linum</taxon>
    </lineage>
</organism>
<evidence type="ECO:0000256" key="1">
    <source>
        <dbReference type="SAM" id="MobiDB-lite"/>
    </source>
</evidence>
<dbReference type="AlphaFoldDB" id="A0AAV0KN42"/>
<feature type="region of interest" description="Disordered" evidence="1">
    <location>
        <begin position="1"/>
        <end position="21"/>
    </location>
</feature>
<gene>
    <name evidence="2" type="ORF">LITE_LOCUS19089</name>
</gene>
<keyword evidence="3" id="KW-1185">Reference proteome</keyword>
<protein>
    <submittedName>
        <fullName evidence="2">Uncharacterized protein</fullName>
    </submittedName>
</protein>
<sequence length="36" mass="4058">MQQLPSLHGGPSPDRAEPRRSSVLQLQATWVEVSLW</sequence>
<comment type="caution">
    <text evidence="2">The sequence shown here is derived from an EMBL/GenBank/DDBJ whole genome shotgun (WGS) entry which is preliminary data.</text>
</comment>
<name>A0AAV0KN42_9ROSI</name>
<dbReference type="Proteomes" id="UP001154282">
    <property type="component" value="Unassembled WGS sequence"/>
</dbReference>
<evidence type="ECO:0000313" key="2">
    <source>
        <dbReference type="EMBL" id="CAI0422309.1"/>
    </source>
</evidence>